<feature type="transmembrane region" description="Helical" evidence="1">
    <location>
        <begin position="246"/>
        <end position="268"/>
    </location>
</feature>
<name>A0A0F8W8N5_9ZZZZ</name>
<dbReference type="AlphaFoldDB" id="A0A0F8W8N5"/>
<keyword evidence="1" id="KW-0812">Transmembrane</keyword>
<protein>
    <submittedName>
        <fullName evidence="2">Uncharacterized protein</fullName>
    </submittedName>
</protein>
<reference evidence="2" key="1">
    <citation type="journal article" date="2015" name="Nature">
        <title>Complex archaea that bridge the gap between prokaryotes and eukaryotes.</title>
        <authorList>
            <person name="Spang A."/>
            <person name="Saw J.H."/>
            <person name="Jorgensen S.L."/>
            <person name="Zaremba-Niedzwiedzka K."/>
            <person name="Martijn J."/>
            <person name="Lind A.E."/>
            <person name="van Eijk R."/>
            <person name="Schleper C."/>
            <person name="Guy L."/>
            <person name="Ettema T.J."/>
        </authorList>
    </citation>
    <scope>NUCLEOTIDE SEQUENCE</scope>
</reference>
<feature type="non-terminal residue" evidence="2">
    <location>
        <position position="345"/>
    </location>
</feature>
<evidence type="ECO:0000256" key="1">
    <source>
        <dbReference type="SAM" id="Phobius"/>
    </source>
</evidence>
<feature type="non-terminal residue" evidence="2">
    <location>
        <position position="1"/>
    </location>
</feature>
<keyword evidence="1" id="KW-0472">Membrane</keyword>
<proteinExistence type="predicted"/>
<sequence>NLSVGEFRFDIAAHRINYEARRISPILIVTGQPTLNLELYLNGENKTSDPFFDIAINKLLNITVKYKDLTGTHIPDATVQLIGDGIEENLIEDSVFKQYSIIINSTIKLTLGQNSLIIKAEEANFQETIINPRITLRRINTEITPVLGSNKIKIAPGGRATILIYIYDTDFEKRIKGAAVRVVTYVWGNREGILTDSDNDGSYEVVINNVPEGTHSLIINVFGSNIYNFESYEFIIIADVQKGGLLLFQVLLTIFIITSVGLGGYLYVYQKVLIFPKPVRKVRKFQRTLRKAKTPRVDILGRKKAFDSTYKEELNKSSRFLKGKSIKTKKPIMGEIRIKEKSKQL</sequence>
<comment type="caution">
    <text evidence="2">The sequence shown here is derived from an EMBL/GenBank/DDBJ whole genome shotgun (WGS) entry which is preliminary data.</text>
</comment>
<gene>
    <name evidence="2" type="ORF">LCGC14_3099440</name>
</gene>
<organism evidence="2">
    <name type="scientific">marine sediment metagenome</name>
    <dbReference type="NCBI Taxonomy" id="412755"/>
    <lineage>
        <taxon>unclassified sequences</taxon>
        <taxon>metagenomes</taxon>
        <taxon>ecological metagenomes</taxon>
    </lineage>
</organism>
<dbReference type="EMBL" id="LAZR01066744">
    <property type="protein sequence ID" value="KKK52973.1"/>
    <property type="molecule type" value="Genomic_DNA"/>
</dbReference>
<accession>A0A0F8W8N5</accession>
<evidence type="ECO:0000313" key="2">
    <source>
        <dbReference type="EMBL" id="KKK52973.1"/>
    </source>
</evidence>
<keyword evidence="1" id="KW-1133">Transmembrane helix</keyword>